<comment type="similarity">
    <text evidence="7">Belongs to the binding-protein-dependent transport system permease family.</text>
</comment>
<organism evidence="10 11">
    <name type="scientific">Ventrimonas faecis</name>
    <dbReference type="NCBI Taxonomy" id="3133170"/>
    <lineage>
        <taxon>Bacteria</taxon>
        <taxon>Bacillati</taxon>
        <taxon>Bacillota</taxon>
        <taxon>Clostridia</taxon>
        <taxon>Lachnospirales</taxon>
        <taxon>Lachnospiraceae</taxon>
        <taxon>Ventrimonas</taxon>
    </lineage>
</organism>
<evidence type="ECO:0000256" key="5">
    <source>
        <dbReference type="ARBA" id="ARBA00022989"/>
    </source>
</evidence>
<dbReference type="PANTHER" id="PTHR43386">
    <property type="entry name" value="OLIGOPEPTIDE TRANSPORT SYSTEM PERMEASE PROTEIN APPC"/>
    <property type="match status" value="1"/>
</dbReference>
<feature type="domain" description="ABC transmembrane type-1" evidence="9">
    <location>
        <begin position="119"/>
        <end position="308"/>
    </location>
</feature>
<feature type="transmembrane region" description="Helical" evidence="7">
    <location>
        <begin position="182"/>
        <end position="201"/>
    </location>
</feature>
<keyword evidence="5 7" id="KW-1133">Transmembrane helix</keyword>
<gene>
    <name evidence="10" type="ORF">WMO41_08475</name>
</gene>
<dbReference type="SUPFAM" id="SSF161098">
    <property type="entry name" value="MetI-like"/>
    <property type="match status" value="1"/>
</dbReference>
<dbReference type="EMBL" id="JBBMFJ010000015">
    <property type="protein sequence ID" value="MEQ2563197.1"/>
    <property type="molecule type" value="Genomic_DNA"/>
</dbReference>
<evidence type="ECO:0000313" key="11">
    <source>
        <dbReference type="Proteomes" id="UP001437460"/>
    </source>
</evidence>
<dbReference type="InterPro" id="IPR025966">
    <property type="entry name" value="OppC_N"/>
</dbReference>
<dbReference type="RefSeq" id="WP_349229390.1">
    <property type="nucleotide sequence ID" value="NZ_JBBMFJ010000015.1"/>
</dbReference>
<accession>A0ABV1HLJ7</accession>
<dbReference type="Gene3D" id="1.10.3720.10">
    <property type="entry name" value="MetI-like"/>
    <property type="match status" value="1"/>
</dbReference>
<reference evidence="10 11" key="1">
    <citation type="submission" date="2024-03" db="EMBL/GenBank/DDBJ databases">
        <title>Human intestinal bacterial collection.</title>
        <authorList>
            <person name="Pauvert C."/>
            <person name="Hitch T.C.A."/>
            <person name="Clavel T."/>
        </authorList>
    </citation>
    <scope>NUCLEOTIDE SEQUENCE [LARGE SCALE GENOMIC DNA]</scope>
    <source>
        <strain evidence="10 11">CLA-AP-H27</strain>
    </source>
</reference>
<keyword evidence="2 7" id="KW-0813">Transport</keyword>
<feature type="transmembrane region" description="Helical" evidence="7">
    <location>
        <begin position="289"/>
        <end position="308"/>
    </location>
</feature>
<evidence type="ECO:0000259" key="9">
    <source>
        <dbReference type="PROSITE" id="PS50928"/>
    </source>
</evidence>
<feature type="transmembrane region" description="Helical" evidence="7">
    <location>
        <begin position="232"/>
        <end position="252"/>
    </location>
</feature>
<dbReference type="Pfam" id="PF00528">
    <property type="entry name" value="BPD_transp_1"/>
    <property type="match status" value="1"/>
</dbReference>
<keyword evidence="3" id="KW-1003">Cell membrane</keyword>
<keyword evidence="4 7" id="KW-0812">Transmembrane</keyword>
<dbReference type="InterPro" id="IPR035906">
    <property type="entry name" value="MetI-like_sf"/>
</dbReference>
<proteinExistence type="inferred from homology"/>
<feature type="region of interest" description="Disordered" evidence="8">
    <location>
        <begin position="1"/>
        <end position="23"/>
    </location>
</feature>
<protein>
    <submittedName>
        <fullName evidence="10">ABC transporter permease</fullName>
    </submittedName>
</protein>
<dbReference type="Proteomes" id="UP001437460">
    <property type="component" value="Unassembled WGS sequence"/>
</dbReference>
<evidence type="ECO:0000313" key="10">
    <source>
        <dbReference type="EMBL" id="MEQ2563197.1"/>
    </source>
</evidence>
<evidence type="ECO:0000256" key="6">
    <source>
        <dbReference type="ARBA" id="ARBA00023136"/>
    </source>
</evidence>
<comment type="caution">
    <text evidence="10">The sequence shown here is derived from an EMBL/GenBank/DDBJ whole genome shotgun (WGS) entry which is preliminary data.</text>
</comment>
<evidence type="ECO:0000256" key="4">
    <source>
        <dbReference type="ARBA" id="ARBA00022692"/>
    </source>
</evidence>
<feature type="transmembrane region" description="Helical" evidence="7">
    <location>
        <begin position="58"/>
        <end position="80"/>
    </location>
</feature>
<evidence type="ECO:0000256" key="8">
    <source>
        <dbReference type="SAM" id="MobiDB-lite"/>
    </source>
</evidence>
<feature type="transmembrane region" description="Helical" evidence="7">
    <location>
        <begin position="121"/>
        <end position="146"/>
    </location>
</feature>
<feature type="transmembrane region" description="Helical" evidence="7">
    <location>
        <begin position="158"/>
        <end position="176"/>
    </location>
</feature>
<dbReference type="PANTHER" id="PTHR43386:SF1">
    <property type="entry name" value="D,D-DIPEPTIDE TRANSPORT SYSTEM PERMEASE PROTEIN DDPC-RELATED"/>
    <property type="match status" value="1"/>
</dbReference>
<dbReference type="InterPro" id="IPR000515">
    <property type="entry name" value="MetI-like"/>
</dbReference>
<feature type="compositionally biased region" description="Polar residues" evidence="8">
    <location>
        <begin position="1"/>
        <end position="21"/>
    </location>
</feature>
<evidence type="ECO:0000256" key="3">
    <source>
        <dbReference type="ARBA" id="ARBA00022475"/>
    </source>
</evidence>
<evidence type="ECO:0000256" key="2">
    <source>
        <dbReference type="ARBA" id="ARBA00022448"/>
    </source>
</evidence>
<comment type="subcellular location">
    <subcellularLocation>
        <location evidence="1 7">Cell membrane</location>
        <topology evidence="1 7">Multi-pass membrane protein</topology>
    </subcellularLocation>
</comment>
<dbReference type="PROSITE" id="PS50928">
    <property type="entry name" value="ABC_TM1"/>
    <property type="match status" value="1"/>
</dbReference>
<keyword evidence="6 7" id="KW-0472">Membrane</keyword>
<keyword evidence="11" id="KW-1185">Reference proteome</keyword>
<dbReference type="Pfam" id="PF12911">
    <property type="entry name" value="OppC_N"/>
    <property type="match status" value="1"/>
</dbReference>
<evidence type="ECO:0000256" key="1">
    <source>
        <dbReference type="ARBA" id="ARBA00004651"/>
    </source>
</evidence>
<sequence length="322" mass="35325">MDENKNIQNLSENGQTGADSRMQNDAKAKYMQTDFSAEIGEADTWLDKAKTLVRQNKLAAFSALLIILMILIAIFAPVVAPYDHLQQSLTDRLQHPSAAHWLGTDELGRDVLSRIIFGARISLTIGLVPTLISMAIGTVLGMYAGFYGGKVDFIIMRLADVMLAFPSLLLAMVVMYTMGGGLINIFIALSLVNWAGTARIVRSQTLSLKEKEYVEAARSIGVKKWVIMFRHILPNCIPSLIVLFTLNIPSAILSEASLSFLGVGAQPPSASWGLMVVRGKKYLFSEPWLSIAPSVAIMIVVMAFNFLGDGLRDVLDPYLKEQ</sequence>
<name>A0ABV1HLJ7_9FIRM</name>
<dbReference type="InterPro" id="IPR050366">
    <property type="entry name" value="BP-dependent_transpt_permease"/>
</dbReference>
<dbReference type="CDD" id="cd06261">
    <property type="entry name" value="TM_PBP2"/>
    <property type="match status" value="1"/>
</dbReference>
<evidence type="ECO:0000256" key="7">
    <source>
        <dbReference type="RuleBase" id="RU363032"/>
    </source>
</evidence>